<sequence length="971" mass="101013">MGSAKVGIRQMNAGEDGLRLLQIGFAGLGVVGQCDLVEQAAEDQVFGIELIGVIAAPLEAAGKEVRLTGRIIDREREGVGNSTLDADVPVLRVWRPASDDGVRIGDAARCGRVSVGIEIVAGLNGGAEVLRERVGRNRGVAEIGVEIEGGDAALPCRGKGRGSYVANLSGAVVGAETAADAATVGVVDAESAANDRFVVDRVGEAEARRCVAVVIVDRRFAIAAIRSVACELNDAGRVGGRVDEVGVHEGPAVLHFVIRRIEVPAEAEVDGEFGRETDVILSVGRERLVARAESGEGLHGDAGGVDGADQEAGEGRAGIRIVDLPGLGAGGVVTGGGDVALGQIERLALRVKVGLVLIEPLEVRSKSEVIFPALPLQVVHEGVGIDMLGVASVRVPLAGRVDAAAEGDIGKGIRRLAGRQVSDADSGSGLVFGDPERRIRSGSPLADIAVLELIDHVRRDDVAIFEDASGRDLLDINTVGVRQRKHGVRAEIQADEVTHASVGDDGDFLPRRDLVVEAACELPVVVACRDVRKVVAREIAVAGVGQELLHVFGDIGYLICGNDVGRHNAILHPLELIGAGHATIGGGAGGAGGGVIDGLRVITEVALSLGQSGHREQAGILKLGEVELVIGDKEEHLVMPDGAAEGNIKLILMLGRLGSQYLGAGGGGLRRSLGEEVPGIEGGIANVVDDGAVEFVGAGLDDVVLHAKTLELNRRTASDHLKLVDGIDGDSQRHGAVVALLRDGGKGNAVHIHLIEIAIVGAFSIEGSGAAAALHARHEIHECCWVSLLSVHGERQGGVLLVLHGFAEGAVSGVERGRSSGDCDLLSLRAHFEMQIEAGGAGGVYGDMLLQQDGEAFGDHLDGVFAGRERRDGVVASARGLPGLLDAGGLIDGRDGGQWYDRPGLIDHPSLDGSLTTELRDQSVRVQKCKREGDEQTQSPWPEPFSSLETIHHKSLLMGVEQAGNFHSRLQ</sequence>
<accession>C1F158</accession>
<reference evidence="1 2" key="1">
    <citation type="journal article" date="2009" name="Appl. Environ. Microbiol.">
        <title>Three genomes from the phylum Acidobacteria provide insight into the lifestyles of these microorganisms in soils.</title>
        <authorList>
            <person name="Ward N.L."/>
            <person name="Challacombe J.F."/>
            <person name="Janssen P.H."/>
            <person name="Henrissat B."/>
            <person name="Coutinho P.M."/>
            <person name="Wu M."/>
            <person name="Xie G."/>
            <person name="Haft D.H."/>
            <person name="Sait M."/>
            <person name="Badger J."/>
            <person name="Barabote R.D."/>
            <person name="Bradley B."/>
            <person name="Brettin T.S."/>
            <person name="Brinkac L.M."/>
            <person name="Bruce D."/>
            <person name="Creasy T."/>
            <person name="Daugherty S.C."/>
            <person name="Davidsen T.M."/>
            <person name="DeBoy R.T."/>
            <person name="Detter J.C."/>
            <person name="Dodson R.J."/>
            <person name="Durkin A.S."/>
            <person name="Ganapathy A."/>
            <person name="Gwinn-Giglio M."/>
            <person name="Han C.S."/>
            <person name="Khouri H."/>
            <person name="Kiss H."/>
            <person name="Kothari S.P."/>
            <person name="Madupu R."/>
            <person name="Nelson K.E."/>
            <person name="Nelson W.C."/>
            <person name="Paulsen I."/>
            <person name="Penn K."/>
            <person name="Ren Q."/>
            <person name="Rosovitz M.J."/>
            <person name="Selengut J.D."/>
            <person name="Shrivastava S."/>
            <person name="Sullivan S.A."/>
            <person name="Tapia R."/>
            <person name="Thompson L.S."/>
            <person name="Watkins K.L."/>
            <person name="Yang Q."/>
            <person name="Yu C."/>
            <person name="Zafar N."/>
            <person name="Zhou L."/>
            <person name="Kuske C.R."/>
        </authorList>
    </citation>
    <scope>NUCLEOTIDE SEQUENCE [LARGE SCALE GENOMIC DNA]</scope>
    <source>
        <strain evidence="2">ATCC 51196 / DSM 11244 / BCRC 80197 / JCM 7670 / NBRC 15755 / NCIMB 13165 / 161</strain>
    </source>
</reference>
<dbReference type="AlphaFoldDB" id="C1F158"/>
<keyword evidence="2" id="KW-1185">Reference proteome</keyword>
<protein>
    <submittedName>
        <fullName evidence="1">Uncharacterized protein</fullName>
    </submittedName>
</protein>
<evidence type="ECO:0000313" key="2">
    <source>
        <dbReference type="Proteomes" id="UP000002207"/>
    </source>
</evidence>
<dbReference type="HOGENOM" id="CLU_305369_0_0_0"/>
<dbReference type="KEGG" id="aca:ACP_0562"/>
<dbReference type="InParanoid" id="C1F158"/>
<dbReference type="Proteomes" id="UP000002207">
    <property type="component" value="Chromosome"/>
</dbReference>
<dbReference type="EMBL" id="CP001472">
    <property type="protein sequence ID" value="ACO32358.1"/>
    <property type="molecule type" value="Genomic_DNA"/>
</dbReference>
<gene>
    <name evidence="1" type="ordered locus">ACP_0562</name>
</gene>
<organism evidence="1 2">
    <name type="scientific">Acidobacterium capsulatum (strain ATCC 51196 / DSM 11244 / BCRC 80197 / JCM 7670 / NBRC 15755 / NCIMB 13165 / 161)</name>
    <dbReference type="NCBI Taxonomy" id="240015"/>
    <lineage>
        <taxon>Bacteria</taxon>
        <taxon>Pseudomonadati</taxon>
        <taxon>Acidobacteriota</taxon>
        <taxon>Terriglobia</taxon>
        <taxon>Terriglobales</taxon>
        <taxon>Acidobacteriaceae</taxon>
        <taxon>Acidobacterium</taxon>
    </lineage>
</organism>
<evidence type="ECO:0000313" key="1">
    <source>
        <dbReference type="EMBL" id="ACO32358.1"/>
    </source>
</evidence>
<name>C1F158_ACIC5</name>
<proteinExistence type="predicted"/>